<evidence type="ECO:0000313" key="2">
    <source>
        <dbReference type="Proteomes" id="UP000822688"/>
    </source>
</evidence>
<dbReference type="SUPFAM" id="SSF50965">
    <property type="entry name" value="Galactose oxidase, central domain"/>
    <property type="match status" value="1"/>
</dbReference>
<evidence type="ECO:0008006" key="3">
    <source>
        <dbReference type="Google" id="ProtNLM"/>
    </source>
</evidence>
<keyword evidence="2" id="KW-1185">Reference proteome</keyword>
<dbReference type="EMBL" id="CM026425">
    <property type="protein sequence ID" value="KAG0576524.1"/>
    <property type="molecule type" value="Genomic_DNA"/>
</dbReference>
<dbReference type="Proteomes" id="UP000822688">
    <property type="component" value="Chromosome 5"/>
</dbReference>
<dbReference type="InterPro" id="IPR011043">
    <property type="entry name" value="Gal_Oxase/kelch_b-propeller"/>
</dbReference>
<protein>
    <recommendedName>
        <fullName evidence="3">F-box domain-containing protein</fullName>
    </recommendedName>
</protein>
<dbReference type="PANTHER" id="PTHR31672">
    <property type="entry name" value="BNACNNG10540D PROTEIN"/>
    <property type="match status" value="1"/>
</dbReference>
<sequence length="422" mass="47765">MEVAEGTLVSGVNVGGQDVRPNICELGEGEVEGSIAGEGQVRRSEDVFVMDLAKWNTLPKELIRLVCAHLPLPLLLSLRCSAVEGKWSINFDDPEFRRLCAEKHTNMSGMVMLAMDYIYYIVGVYDVKSFSKQKPLWLDTEQAFSGVSSSDGGLVCFALAIKYPERSDSVVMFVVNPLTGDCRELPPHGVRPVHLKMMQLVMNQKERSYRVLLVGRYNKNASVTRTRAFLFDSSTGVWSKVSKKSSERFIGIQYHFDRGVLTGTGPCAYDCATGQLIDPKDHNPKSTLHDRHVLVEDHLYVLEEKGKETRHGLMLSFCISEHEVQVQKDRVSFSKLRDHHCDQFHILFSSKDRYHLHLRHACKGFLLVTGKLCLGNHQGRKPDIAWLYNLSTGYWVDLEEQAGPLLFRPPLLLCELRWDAVP</sequence>
<dbReference type="PANTHER" id="PTHR31672:SF2">
    <property type="entry name" value="F-BOX DOMAIN-CONTAINING PROTEIN"/>
    <property type="match status" value="1"/>
</dbReference>
<reference evidence="1" key="1">
    <citation type="submission" date="2020-06" db="EMBL/GenBank/DDBJ databases">
        <title>WGS assembly of Ceratodon purpureus strain R40.</title>
        <authorList>
            <person name="Carey S.B."/>
            <person name="Jenkins J."/>
            <person name="Shu S."/>
            <person name="Lovell J.T."/>
            <person name="Sreedasyam A."/>
            <person name="Maumus F."/>
            <person name="Tiley G.P."/>
            <person name="Fernandez-Pozo N."/>
            <person name="Barry K."/>
            <person name="Chen C."/>
            <person name="Wang M."/>
            <person name="Lipzen A."/>
            <person name="Daum C."/>
            <person name="Saski C.A."/>
            <person name="Payton A.C."/>
            <person name="Mcbreen J.C."/>
            <person name="Conrad R.E."/>
            <person name="Kollar L.M."/>
            <person name="Olsson S."/>
            <person name="Huttunen S."/>
            <person name="Landis J.B."/>
            <person name="Wickett N.J."/>
            <person name="Johnson M.G."/>
            <person name="Rensing S.A."/>
            <person name="Grimwood J."/>
            <person name="Schmutz J."/>
            <person name="Mcdaniel S.F."/>
        </authorList>
    </citation>
    <scope>NUCLEOTIDE SEQUENCE</scope>
    <source>
        <strain evidence="1">R40</strain>
    </source>
</reference>
<dbReference type="AlphaFoldDB" id="A0A8T0HZD1"/>
<name>A0A8T0HZD1_CERPU</name>
<evidence type="ECO:0000313" key="1">
    <source>
        <dbReference type="EMBL" id="KAG0576524.1"/>
    </source>
</evidence>
<proteinExistence type="predicted"/>
<dbReference type="InterPro" id="IPR050796">
    <property type="entry name" value="SCF_F-box_component"/>
</dbReference>
<comment type="caution">
    <text evidence="1">The sequence shown here is derived from an EMBL/GenBank/DDBJ whole genome shotgun (WGS) entry which is preliminary data.</text>
</comment>
<accession>A0A8T0HZD1</accession>
<organism evidence="1 2">
    <name type="scientific">Ceratodon purpureus</name>
    <name type="common">Fire moss</name>
    <name type="synonym">Dicranum purpureum</name>
    <dbReference type="NCBI Taxonomy" id="3225"/>
    <lineage>
        <taxon>Eukaryota</taxon>
        <taxon>Viridiplantae</taxon>
        <taxon>Streptophyta</taxon>
        <taxon>Embryophyta</taxon>
        <taxon>Bryophyta</taxon>
        <taxon>Bryophytina</taxon>
        <taxon>Bryopsida</taxon>
        <taxon>Dicranidae</taxon>
        <taxon>Pseudoditrichales</taxon>
        <taxon>Ditrichaceae</taxon>
        <taxon>Ceratodon</taxon>
    </lineage>
</organism>
<gene>
    <name evidence="1" type="ORF">KC19_5G086700</name>
</gene>